<keyword evidence="1" id="KW-0812">Transmembrane</keyword>
<organism evidence="2 3">
    <name type="scientific">Rhipicephalus sanguineus</name>
    <name type="common">Brown dog tick</name>
    <name type="synonym">Ixodes sanguineus</name>
    <dbReference type="NCBI Taxonomy" id="34632"/>
    <lineage>
        <taxon>Eukaryota</taxon>
        <taxon>Metazoa</taxon>
        <taxon>Ecdysozoa</taxon>
        <taxon>Arthropoda</taxon>
        <taxon>Chelicerata</taxon>
        <taxon>Arachnida</taxon>
        <taxon>Acari</taxon>
        <taxon>Parasitiformes</taxon>
        <taxon>Ixodida</taxon>
        <taxon>Ixodoidea</taxon>
        <taxon>Ixodidae</taxon>
        <taxon>Rhipicephalinae</taxon>
        <taxon>Rhipicephalus</taxon>
        <taxon>Rhipicephalus</taxon>
    </lineage>
</organism>
<dbReference type="Proteomes" id="UP000821837">
    <property type="component" value="Chromosome 8"/>
</dbReference>
<keyword evidence="1" id="KW-1133">Transmembrane helix</keyword>
<evidence type="ECO:0008006" key="4">
    <source>
        <dbReference type="Google" id="ProtNLM"/>
    </source>
</evidence>
<sequence>MLPRRQKPLFCPRLSDRLRPREGQHEAVFVRRSEGYSPEEAMRKPWERNLHRADKALDDTSAVREDAVPTILPNLASYLTKKAPRERPTRKRKRSGSVQGEKKCACICPRATKILPTWRIAAEALEKRLARPVSQAAPFLLLWNASRAHVDARKCSARSHGHGRLHRDSCAMIFSSTCNFSAVAAVVVLTPLSWPFVLCFSCRVATWMYRLYLIALVAIVAFAICYPSRRQGLVNDLYRYSVPPDFDADILEEEPSHGCRGVASADSLGFKSSEHVSVAEAKRQKA</sequence>
<reference evidence="2" key="1">
    <citation type="journal article" date="2020" name="Cell">
        <title>Large-Scale Comparative Analyses of Tick Genomes Elucidate Their Genetic Diversity and Vector Capacities.</title>
        <authorList>
            <consortium name="Tick Genome and Microbiome Consortium (TIGMIC)"/>
            <person name="Jia N."/>
            <person name="Wang J."/>
            <person name="Shi W."/>
            <person name="Du L."/>
            <person name="Sun Y."/>
            <person name="Zhan W."/>
            <person name="Jiang J.F."/>
            <person name="Wang Q."/>
            <person name="Zhang B."/>
            <person name="Ji P."/>
            <person name="Bell-Sakyi L."/>
            <person name="Cui X.M."/>
            <person name="Yuan T.T."/>
            <person name="Jiang B.G."/>
            <person name="Yang W.F."/>
            <person name="Lam T.T."/>
            <person name="Chang Q.C."/>
            <person name="Ding S.J."/>
            <person name="Wang X.J."/>
            <person name="Zhu J.G."/>
            <person name="Ruan X.D."/>
            <person name="Zhao L."/>
            <person name="Wei J.T."/>
            <person name="Ye R.Z."/>
            <person name="Que T.C."/>
            <person name="Du C.H."/>
            <person name="Zhou Y.H."/>
            <person name="Cheng J.X."/>
            <person name="Dai P.F."/>
            <person name="Guo W.B."/>
            <person name="Han X.H."/>
            <person name="Huang E.J."/>
            <person name="Li L.F."/>
            <person name="Wei W."/>
            <person name="Gao Y.C."/>
            <person name="Liu J.Z."/>
            <person name="Shao H.Z."/>
            <person name="Wang X."/>
            <person name="Wang C.C."/>
            <person name="Yang T.C."/>
            <person name="Huo Q.B."/>
            <person name="Li W."/>
            <person name="Chen H.Y."/>
            <person name="Chen S.E."/>
            <person name="Zhou L.G."/>
            <person name="Ni X.B."/>
            <person name="Tian J.H."/>
            <person name="Sheng Y."/>
            <person name="Liu T."/>
            <person name="Pan Y.S."/>
            <person name="Xia L.Y."/>
            <person name="Li J."/>
            <person name="Zhao F."/>
            <person name="Cao W.C."/>
        </authorList>
    </citation>
    <scope>NUCLEOTIDE SEQUENCE</scope>
    <source>
        <strain evidence="2">Rsan-2018</strain>
    </source>
</reference>
<evidence type="ECO:0000256" key="1">
    <source>
        <dbReference type="SAM" id="Phobius"/>
    </source>
</evidence>
<keyword evidence="1" id="KW-0472">Membrane</keyword>
<comment type="caution">
    <text evidence="2">The sequence shown here is derived from an EMBL/GenBank/DDBJ whole genome shotgun (WGS) entry which is preliminary data.</text>
</comment>
<dbReference type="EMBL" id="JABSTV010001254">
    <property type="protein sequence ID" value="KAH7938864.1"/>
    <property type="molecule type" value="Genomic_DNA"/>
</dbReference>
<feature type="transmembrane region" description="Helical" evidence="1">
    <location>
        <begin position="170"/>
        <end position="189"/>
    </location>
</feature>
<keyword evidence="3" id="KW-1185">Reference proteome</keyword>
<reference evidence="2" key="2">
    <citation type="submission" date="2021-09" db="EMBL/GenBank/DDBJ databases">
        <authorList>
            <person name="Jia N."/>
            <person name="Wang J."/>
            <person name="Shi W."/>
            <person name="Du L."/>
            <person name="Sun Y."/>
            <person name="Zhan W."/>
            <person name="Jiang J."/>
            <person name="Wang Q."/>
            <person name="Zhang B."/>
            <person name="Ji P."/>
            <person name="Sakyi L.B."/>
            <person name="Cui X."/>
            <person name="Yuan T."/>
            <person name="Jiang B."/>
            <person name="Yang W."/>
            <person name="Lam T.T.-Y."/>
            <person name="Chang Q."/>
            <person name="Ding S."/>
            <person name="Wang X."/>
            <person name="Zhu J."/>
            <person name="Ruan X."/>
            <person name="Zhao L."/>
            <person name="Wei J."/>
            <person name="Que T."/>
            <person name="Du C."/>
            <person name="Cheng J."/>
            <person name="Dai P."/>
            <person name="Han X."/>
            <person name="Huang E."/>
            <person name="Gao Y."/>
            <person name="Liu J."/>
            <person name="Shao H."/>
            <person name="Ye R."/>
            <person name="Li L."/>
            <person name="Wei W."/>
            <person name="Wang X."/>
            <person name="Wang C."/>
            <person name="Huo Q."/>
            <person name="Li W."/>
            <person name="Guo W."/>
            <person name="Chen H."/>
            <person name="Chen S."/>
            <person name="Zhou L."/>
            <person name="Zhou L."/>
            <person name="Ni X."/>
            <person name="Tian J."/>
            <person name="Zhou Y."/>
            <person name="Sheng Y."/>
            <person name="Liu T."/>
            <person name="Pan Y."/>
            <person name="Xia L."/>
            <person name="Li J."/>
            <person name="Zhao F."/>
            <person name="Cao W."/>
        </authorList>
    </citation>
    <scope>NUCLEOTIDE SEQUENCE</scope>
    <source>
        <strain evidence="2">Rsan-2018</strain>
        <tissue evidence="2">Larvae</tissue>
    </source>
</reference>
<feature type="transmembrane region" description="Helical" evidence="1">
    <location>
        <begin position="209"/>
        <end position="226"/>
    </location>
</feature>
<evidence type="ECO:0000313" key="2">
    <source>
        <dbReference type="EMBL" id="KAH7938864.1"/>
    </source>
</evidence>
<proteinExistence type="predicted"/>
<dbReference type="VEuPathDB" id="VectorBase:RSAN_040818"/>
<protein>
    <recommendedName>
        <fullName evidence="4">Transmembrane protein</fullName>
    </recommendedName>
</protein>
<accession>A0A9D4PDV2</accession>
<name>A0A9D4PDV2_RHISA</name>
<gene>
    <name evidence="2" type="ORF">HPB52_001486</name>
</gene>
<dbReference type="AlphaFoldDB" id="A0A9D4PDV2"/>
<evidence type="ECO:0000313" key="3">
    <source>
        <dbReference type="Proteomes" id="UP000821837"/>
    </source>
</evidence>